<keyword evidence="1" id="KW-0472">Membrane</keyword>
<keyword evidence="1" id="KW-1133">Transmembrane helix</keyword>
<keyword evidence="1" id="KW-0812">Transmembrane</keyword>
<name>A0A8C4NGW3_EPTBU</name>
<dbReference type="InterPro" id="IPR017920">
    <property type="entry name" value="COMM"/>
</dbReference>
<dbReference type="AlphaFoldDB" id="A0A8C4NGW3"/>
<dbReference type="OMA" id="NLERYDM"/>
<dbReference type="PANTHER" id="PTHR15857">
    <property type="entry name" value="COMM DOMAIN CONTAINING PROTEIN 2"/>
    <property type="match status" value="1"/>
</dbReference>
<accession>A0A8C4NGW3</accession>
<dbReference type="PANTHER" id="PTHR15857:SF0">
    <property type="entry name" value="COMM DOMAIN-CONTAINING PROTEIN 2"/>
    <property type="match status" value="1"/>
</dbReference>
<organism evidence="3 4">
    <name type="scientific">Eptatretus burgeri</name>
    <name type="common">Inshore hagfish</name>
    <dbReference type="NCBI Taxonomy" id="7764"/>
    <lineage>
        <taxon>Eukaryota</taxon>
        <taxon>Metazoa</taxon>
        <taxon>Chordata</taxon>
        <taxon>Craniata</taxon>
        <taxon>Vertebrata</taxon>
        <taxon>Cyclostomata</taxon>
        <taxon>Myxini</taxon>
        <taxon>Myxiniformes</taxon>
        <taxon>Myxinidae</taxon>
        <taxon>Eptatretinae</taxon>
        <taxon>Eptatretus</taxon>
    </lineage>
</organism>
<evidence type="ECO:0000259" key="2">
    <source>
        <dbReference type="PROSITE" id="PS51269"/>
    </source>
</evidence>
<reference evidence="3" key="1">
    <citation type="submission" date="2025-08" db="UniProtKB">
        <authorList>
            <consortium name="Ensembl"/>
        </authorList>
    </citation>
    <scope>IDENTIFICATION</scope>
</reference>
<reference evidence="3" key="2">
    <citation type="submission" date="2025-09" db="UniProtKB">
        <authorList>
            <consortium name="Ensembl"/>
        </authorList>
    </citation>
    <scope>IDENTIFICATION</scope>
</reference>
<dbReference type="Pfam" id="PF07258">
    <property type="entry name" value="COMM_domain"/>
    <property type="match status" value="1"/>
</dbReference>
<dbReference type="Proteomes" id="UP000694388">
    <property type="component" value="Unplaced"/>
</dbReference>
<feature type="domain" description="COMM" evidence="2">
    <location>
        <begin position="98"/>
        <end position="166"/>
    </location>
</feature>
<sequence length="175" mass="19620">SVLEEFCRLAADFLHKGEKPKVYESAASAWFVHFSHYCLGIFLLLHLHMMQLNESEMQESLHSLSLPPAFTAHLVSLAMSQQTSLCSTLAYLAPALPRYADLEWRLDVQLASRALVKQVQPNVLLRLKMQDAGGETHGALLQADVASLRHAISSLEEALAESRARHVRRIARHIK</sequence>
<keyword evidence="4" id="KW-1185">Reference proteome</keyword>
<dbReference type="Ensembl" id="ENSEBUT00000008008.1">
    <property type="protein sequence ID" value="ENSEBUP00000007524.1"/>
    <property type="gene ID" value="ENSEBUG00000004896.1"/>
</dbReference>
<proteinExistence type="predicted"/>
<evidence type="ECO:0000256" key="1">
    <source>
        <dbReference type="SAM" id="Phobius"/>
    </source>
</evidence>
<protein>
    <recommendedName>
        <fullName evidence="2">COMM domain-containing protein</fullName>
    </recommendedName>
</protein>
<dbReference type="GeneTree" id="ENSGT00390000008489"/>
<dbReference type="PROSITE" id="PS51269">
    <property type="entry name" value="COMM"/>
    <property type="match status" value="1"/>
</dbReference>
<feature type="transmembrane region" description="Helical" evidence="1">
    <location>
        <begin position="27"/>
        <end position="47"/>
    </location>
</feature>
<evidence type="ECO:0000313" key="3">
    <source>
        <dbReference type="Ensembl" id="ENSEBUP00000007524.1"/>
    </source>
</evidence>
<dbReference type="InterPro" id="IPR037354">
    <property type="entry name" value="Commd2"/>
</dbReference>
<evidence type="ECO:0000313" key="4">
    <source>
        <dbReference type="Proteomes" id="UP000694388"/>
    </source>
</evidence>